<reference evidence="3 4" key="1">
    <citation type="journal article" date="2017" name="Genome Announc.">
        <title>Complete Genome Sequences of Two Acetylene-Fermenting Pelobacter acetylenicus Strains.</title>
        <authorList>
            <person name="Sutton J.M."/>
            <person name="Baesman S.M."/>
            <person name="Fierst J.L."/>
            <person name="Poret-Peterson A.T."/>
            <person name="Oremland R.S."/>
            <person name="Dunlap D.S."/>
            <person name="Akob D.M."/>
        </authorList>
    </citation>
    <scope>NUCLEOTIDE SEQUENCE [LARGE SCALE GENOMIC DNA]</scope>
    <source>
        <strain evidence="3 4">SFB93</strain>
    </source>
</reference>
<proteinExistence type="predicted"/>
<dbReference type="RefSeq" id="WP_072284355.1">
    <property type="nucleotide sequence ID" value="NZ_CP015519.1"/>
</dbReference>
<feature type="compositionally biased region" description="Polar residues" evidence="1">
    <location>
        <begin position="147"/>
        <end position="156"/>
    </location>
</feature>
<evidence type="ECO:0000313" key="4">
    <source>
        <dbReference type="Proteomes" id="UP000182517"/>
    </source>
</evidence>
<keyword evidence="2" id="KW-0472">Membrane</keyword>
<evidence type="ECO:0000256" key="2">
    <source>
        <dbReference type="SAM" id="Phobius"/>
    </source>
</evidence>
<feature type="region of interest" description="Disordered" evidence="1">
    <location>
        <begin position="70"/>
        <end position="197"/>
    </location>
</feature>
<dbReference type="Proteomes" id="UP000182517">
    <property type="component" value="Chromosome"/>
</dbReference>
<dbReference type="EMBL" id="CP015519">
    <property type="protein sequence ID" value="APG28327.1"/>
    <property type="molecule type" value="Genomic_DNA"/>
</dbReference>
<protein>
    <submittedName>
        <fullName evidence="3">Uncharacterized protein</fullName>
    </submittedName>
</protein>
<evidence type="ECO:0000256" key="1">
    <source>
        <dbReference type="SAM" id="MobiDB-lite"/>
    </source>
</evidence>
<organism evidence="3 4">
    <name type="scientific">Syntrophotalea acetylenivorans</name>
    <dbReference type="NCBI Taxonomy" id="1842532"/>
    <lineage>
        <taxon>Bacteria</taxon>
        <taxon>Pseudomonadati</taxon>
        <taxon>Thermodesulfobacteriota</taxon>
        <taxon>Desulfuromonadia</taxon>
        <taxon>Desulfuromonadales</taxon>
        <taxon>Syntrophotaleaceae</taxon>
        <taxon>Syntrophotalea</taxon>
    </lineage>
</organism>
<dbReference type="STRING" id="1842532.A7E78_10985"/>
<dbReference type="OrthoDB" id="5387774at2"/>
<feature type="compositionally biased region" description="Acidic residues" evidence="1">
    <location>
        <begin position="86"/>
        <end position="101"/>
    </location>
</feature>
<accession>A0A1L3GQX9</accession>
<evidence type="ECO:0000313" key="3">
    <source>
        <dbReference type="EMBL" id="APG28327.1"/>
    </source>
</evidence>
<dbReference type="KEGG" id="pef:A7E78_10985"/>
<sequence length="237" mass="26179">MNQEEILNFITTLDHRLLAAAAVFLLLFLLFWRVLRRTSRIEREVARLNERLERIREEVRSIAEPNPLSVAPAKEVPATIKTEQAPPEEPDLIEEQPEEEDVLSRAAASLAEANAEEDRGTADSDTDFSFDQTFADDPNELDAAVEESSTMDNDTFSFGEPEEAPAPVEETVVPAAAEPELEPEKAPSGVVSLEGDPARPGVSMVRCLSCNYKLAYPEKLSGKRVRCPSCRTGLDLP</sequence>
<feature type="compositionally biased region" description="Low complexity" evidence="1">
    <location>
        <begin position="127"/>
        <end position="136"/>
    </location>
</feature>
<keyword evidence="2" id="KW-1133">Transmembrane helix</keyword>
<gene>
    <name evidence="3" type="ORF">A7E78_10985</name>
</gene>
<name>A0A1L3GQX9_9BACT</name>
<keyword evidence="4" id="KW-1185">Reference proteome</keyword>
<keyword evidence="2" id="KW-0812">Transmembrane</keyword>
<feature type="compositionally biased region" description="Low complexity" evidence="1">
    <location>
        <begin position="165"/>
        <end position="178"/>
    </location>
</feature>
<feature type="transmembrane region" description="Helical" evidence="2">
    <location>
        <begin position="17"/>
        <end position="35"/>
    </location>
</feature>
<dbReference type="AlphaFoldDB" id="A0A1L3GQX9"/>